<keyword evidence="1" id="KW-0472">Membrane</keyword>
<dbReference type="RefSeq" id="WP_154716384.1">
    <property type="nucleotide sequence ID" value="NZ_LT837803.1"/>
</dbReference>
<dbReference type="EMBL" id="LT837803">
    <property type="protein sequence ID" value="SMB24898.1"/>
    <property type="molecule type" value="Genomic_DNA"/>
</dbReference>
<keyword evidence="3" id="KW-1185">Reference proteome</keyword>
<gene>
    <name evidence="2" type="ORF">SDENCHOL_11166</name>
</gene>
<feature type="transmembrane region" description="Helical" evidence="1">
    <location>
        <begin position="42"/>
        <end position="67"/>
    </location>
</feature>
<accession>A0A7Z7MV04</accession>
<protein>
    <submittedName>
        <fullName evidence="2">Uncharacterized protein</fullName>
    </submittedName>
</protein>
<keyword evidence="1" id="KW-1133">Transmembrane helix</keyword>
<evidence type="ECO:0000313" key="3">
    <source>
        <dbReference type="Proteomes" id="UP000242886"/>
    </source>
</evidence>
<evidence type="ECO:0000313" key="2">
    <source>
        <dbReference type="EMBL" id="SMB24898.1"/>
    </source>
</evidence>
<proteinExistence type="predicted"/>
<keyword evidence="1" id="KW-0812">Transmembrane</keyword>
<evidence type="ECO:0000256" key="1">
    <source>
        <dbReference type="SAM" id="Phobius"/>
    </source>
</evidence>
<dbReference type="AlphaFoldDB" id="A0A7Z7MV04"/>
<dbReference type="Proteomes" id="UP000242886">
    <property type="component" value="Chromosome SDENCHOL"/>
</dbReference>
<sequence length="264" mass="30289">MSNKATAPQYAAPRPTEWTLMYPIFSSHVRRIGWVRTFAGGLPMYLCIPLLIVLHVTTCVAAYQWLLRPLFGIPRVRWADHVIIDRHRIAGMGWFDKFNCMFCGYANGLVTMANMELDHLARVHRSVPLWKQAVAALVVLLLSPLVVIFEAGVQIIYNILVSRPLGMHRVSIAEASRVMTREGYAAQLPWFGRLPLRCTKSIVLRFSMALEQIESSWCPLKHLETREGIVYPKHHDRFFGPHEIERMRQVLSTVGTVSDRRPTW</sequence>
<feature type="transmembrane region" description="Helical" evidence="1">
    <location>
        <begin position="133"/>
        <end position="160"/>
    </location>
</feature>
<reference evidence="2" key="1">
    <citation type="submission" date="2017-03" db="EMBL/GenBank/DDBJ databases">
        <authorList>
            <consortium name="AG Boll"/>
        </authorList>
    </citation>
    <scope>NUCLEOTIDE SEQUENCE [LARGE SCALE GENOMIC DNA]</scope>
    <source>
        <strain evidence="2">Chol</strain>
    </source>
</reference>
<organism evidence="2 3">
    <name type="scientific">Sterolibacterium denitrificans</name>
    <dbReference type="NCBI Taxonomy" id="157592"/>
    <lineage>
        <taxon>Bacteria</taxon>
        <taxon>Pseudomonadati</taxon>
        <taxon>Pseudomonadota</taxon>
        <taxon>Betaproteobacteria</taxon>
        <taxon>Nitrosomonadales</taxon>
        <taxon>Sterolibacteriaceae</taxon>
        <taxon>Sterolibacterium</taxon>
    </lineage>
</organism>
<name>A0A7Z7MV04_9PROT</name>